<protein>
    <submittedName>
        <fullName evidence="3 4">Uncharacterized protein</fullName>
    </submittedName>
</protein>
<proteinExistence type="predicted"/>
<accession>A0A1I8B0S8</accession>
<dbReference type="AlphaFoldDB" id="A0A1I8B0S8"/>
<organism evidence="2 3">
    <name type="scientific">Meloidogyne hapla</name>
    <name type="common">Root-knot nematode worm</name>
    <dbReference type="NCBI Taxonomy" id="6305"/>
    <lineage>
        <taxon>Eukaryota</taxon>
        <taxon>Metazoa</taxon>
        <taxon>Ecdysozoa</taxon>
        <taxon>Nematoda</taxon>
        <taxon>Chromadorea</taxon>
        <taxon>Rhabditida</taxon>
        <taxon>Tylenchina</taxon>
        <taxon>Tylenchomorpha</taxon>
        <taxon>Tylenchoidea</taxon>
        <taxon>Meloidogynidae</taxon>
        <taxon>Meloidogyninae</taxon>
        <taxon>Meloidogyne</taxon>
    </lineage>
</organism>
<evidence type="ECO:0000313" key="4">
    <source>
        <dbReference type="WBParaSite" id="MhA1_Contig3177.frz3.gene2"/>
    </source>
</evidence>
<feature type="compositionally biased region" description="Low complexity" evidence="1">
    <location>
        <begin position="1"/>
        <end position="17"/>
    </location>
</feature>
<evidence type="ECO:0000313" key="3">
    <source>
        <dbReference type="WBParaSite" id="MhA1_Contig116.frz3.gene26"/>
    </source>
</evidence>
<reference evidence="3 4" key="1">
    <citation type="submission" date="2016-11" db="UniProtKB">
        <authorList>
            <consortium name="WormBaseParasite"/>
        </authorList>
    </citation>
    <scope>IDENTIFICATION</scope>
</reference>
<dbReference type="WBParaSite" id="MhA1_Contig3177.frz3.gene2">
    <property type="protein sequence ID" value="MhA1_Contig3177.frz3.gene2"/>
    <property type="gene ID" value="MhA1_Contig3177.frz3.gene2"/>
</dbReference>
<feature type="region of interest" description="Disordered" evidence="1">
    <location>
        <begin position="1"/>
        <end position="21"/>
    </location>
</feature>
<sequence length="192" mass="21455">MASSGSSSNNSSVNLPSIPESPDPLFDTQTFQGRINLRQLVGQIEERLNTSVISLISGRLSVYTRNPVPDYVDHLVSAAVVIAEERSHYQAIWERDFNVRFSPICEKCEETSLLESEGGIHQSHQICQHISFKRSSNKTTKVSGANKGLRMSGRLSKRSRKDFRLVNNRIRFQVNFSGKIILGCGWVGSSNK</sequence>
<name>A0A1I8B0S8_MELHA</name>
<dbReference type="WBParaSite" id="MhA1_Contig116.frz3.gene26">
    <property type="protein sequence ID" value="MhA1_Contig116.frz3.gene26"/>
    <property type="gene ID" value="MhA1_Contig116.frz3.gene26"/>
</dbReference>
<keyword evidence="2" id="KW-1185">Reference proteome</keyword>
<evidence type="ECO:0000256" key="1">
    <source>
        <dbReference type="SAM" id="MobiDB-lite"/>
    </source>
</evidence>
<evidence type="ECO:0000313" key="2">
    <source>
        <dbReference type="Proteomes" id="UP000095281"/>
    </source>
</evidence>
<dbReference type="Proteomes" id="UP000095281">
    <property type="component" value="Unplaced"/>
</dbReference>